<evidence type="ECO:0000313" key="7">
    <source>
        <dbReference type="EMBL" id="PRP96021.1"/>
    </source>
</evidence>
<dbReference type="PANTHER" id="PTHR43289">
    <property type="entry name" value="MITOGEN-ACTIVATED PROTEIN KINASE KINASE KINASE 20-RELATED"/>
    <property type="match status" value="1"/>
</dbReference>
<evidence type="ECO:0000259" key="6">
    <source>
        <dbReference type="PROSITE" id="PS50011"/>
    </source>
</evidence>
<dbReference type="Pfam" id="PF00069">
    <property type="entry name" value="Pkinase"/>
    <property type="match status" value="1"/>
</dbReference>
<reference evidence="7 8" key="1">
    <citation type="submission" date="2018-03" db="EMBL/GenBank/DDBJ databases">
        <title>Draft Genome Sequences of the Obligatory Marine Myxobacteria Enhygromyxa salina SWB007.</title>
        <authorList>
            <person name="Poehlein A."/>
            <person name="Moghaddam J.A."/>
            <person name="Harms H."/>
            <person name="Alanjari M."/>
            <person name="Koenig G.M."/>
            <person name="Daniel R."/>
            <person name="Schaeberle T.F."/>
        </authorList>
    </citation>
    <scope>NUCLEOTIDE SEQUENCE [LARGE SCALE GENOMIC DNA]</scope>
    <source>
        <strain evidence="7 8">SWB007</strain>
    </source>
</reference>
<keyword evidence="4" id="KW-0067">ATP-binding</keyword>
<accession>A0A2S9XTH1</accession>
<dbReference type="OrthoDB" id="5494362at2"/>
<feature type="region of interest" description="Disordered" evidence="5">
    <location>
        <begin position="336"/>
        <end position="368"/>
    </location>
</feature>
<dbReference type="InterPro" id="IPR000719">
    <property type="entry name" value="Prot_kinase_dom"/>
</dbReference>
<dbReference type="RefSeq" id="WP_106093650.1">
    <property type="nucleotide sequence ID" value="NZ_PVNL01000135.1"/>
</dbReference>
<dbReference type="Proteomes" id="UP000238823">
    <property type="component" value="Unassembled WGS sequence"/>
</dbReference>
<evidence type="ECO:0000256" key="3">
    <source>
        <dbReference type="ARBA" id="ARBA00022777"/>
    </source>
</evidence>
<dbReference type="GO" id="GO:0005524">
    <property type="term" value="F:ATP binding"/>
    <property type="evidence" value="ECO:0007669"/>
    <property type="project" value="UniProtKB-KW"/>
</dbReference>
<evidence type="ECO:0000256" key="5">
    <source>
        <dbReference type="SAM" id="MobiDB-lite"/>
    </source>
</evidence>
<dbReference type="SUPFAM" id="SSF56112">
    <property type="entry name" value="Protein kinase-like (PK-like)"/>
    <property type="match status" value="1"/>
</dbReference>
<sequence length="368" mass="39687">MELHSLGGYRLLEPVPTLSSITRCFLARPDSAPEDAPATALAKVLMPGDGEVYSVLKAQFAHEANLLRSFSHPGIPSLRAAGTRTGVDFFVMDYIPGVDLGVLLGHDMGEPRPLSKELAVYILGQLADALRYVHTFEVSTDTEPEGEGEGEGEGEQAPEGPPAAKSASKSPGKSASDDDDDDDDGDDGSGDGFEDLDVLHRDLCPANVYLSLDGDVILGDFGSATSKWLAPEFSSADAGHVAYKAPERVTGSGKATVKSDLFSLAVILWEILRGERCFTAGNELETMDEIVRFDISHSSRRVSGLSSKLSEVLRRNLDRDPERRYPHAYKVLQRLSQSPEAGAAEKSRQELSRMVAEAMASRVPSKPR</sequence>
<feature type="compositionally biased region" description="Acidic residues" evidence="5">
    <location>
        <begin position="177"/>
        <end position="193"/>
    </location>
</feature>
<dbReference type="EC" id="2.7.10.2" evidence="7"/>
<dbReference type="GO" id="GO:0004715">
    <property type="term" value="F:non-membrane spanning protein tyrosine kinase activity"/>
    <property type="evidence" value="ECO:0007669"/>
    <property type="project" value="UniProtKB-EC"/>
</dbReference>
<keyword evidence="3 7" id="KW-0418">Kinase</keyword>
<organism evidence="7 8">
    <name type="scientific">Enhygromyxa salina</name>
    <dbReference type="NCBI Taxonomy" id="215803"/>
    <lineage>
        <taxon>Bacteria</taxon>
        <taxon>Pseudomonadati</taxon>
        <taxon>Myxococcota</taxon>
        <taxon>Polyangia</taxon>
        <taxon>Nannocystales</taxon>
        <taxon>Nannocystaceae</taxon>
        <taxon>Enhygromyxa</taxon>
    </lineage>
</organism>
<evidence type="ECO:0000256" key="1">
    <source>
        <dbReference type="ARBA" id="ARBA00022679"/>
    </source>
</evidence>
<dbReference type="Gene3D" id="1.10.510.10">
    <property type="entry name" value="Transferase(Phosphotransferase) domain 1"/>
    <property type="match status" value="2"/>
</dbReference>
<dbReference type="Gene3D" id="3.30.200.20">
    <property type="entry name" value="Phosphorylase Kinase, domain 1"/>
    <property type="match status" value="1"/>
</dbReference>
<dbReference type="InterPro" id="IPR011009">
    <property type="entry name" value="Kinase-like_dom_sf"/>
</dbReference>
<dbReference type="EMBL" id="PVNL01000135">
    <property type="protein sequence ID" value="PRP96021.1"/>
    <property type="molecule type" value="Genomic_DNA"/>
</dbReference>
<gene>
    <name evidence="7" type="primary">masK_7</name>
    <name evidence="7" type="ORF">ENSA7_68350</name>
</gene>
<feature type="region of interest" description="Disordered" evidence="5">
    <location>
        <begin position="139"/>
        <end position="193"/>
    </location>
</feature>
<keyword evidence="1 7" id="KW-0808">Transferase</keyword>
<keyword evidence="2" id="KW-0547">Nucleotide-binding</keyword>
<dbReference type="GO" id="GO:0004674">
    <property type="term" value="F:protein serine/threonine kinase activity"/>
    <property type="evidence" value="ECO:0007669"/>
    <property type="project" value="TreeGrafter"/>
</dbReference>
<feature type="compositionally biased region" description="Low complexity" evidence="5">
    <location>
        <begin position="157"/>
        <end position="174"/>
    </location>
</feature>
<feature type="domain" description="Protein kinase" evidence="6">
    <location>
        <begin position="1"/>
        <end position="336"/>
    </location>
</feature>
<dbReference type="PROSITE" id="PS50011">
    <property type="entry name" value="PROTEIN_KINASE_DOM"/>
    <property type="match status" value="1"/>
</dbReference>
<comment type="caution">
    <text evidence="7">The sequence shown here is derived from an EMBL/GenBank/DDBJ whole genome shotgun (WGS) entry which is preliminary data.</text>
</comment>
<evidence type="ECO:0000256" key="2">
    <source>
        <dbReference type="ARBA" id="ARBA00022741"/>
    </source>
</evidence>
<proteinExistence type="predicted"/>
<evidence type="ECO:0000256" key="4">
    <source>
        <dbReference type="ARBA" id="ARBA00022840"/>
    </source>
</evidence>
<feature type="compositionally biased region" description="Acidic residues" evidence="5">
    <location>
        <begin position="140"/>
        <end position="156"/>
    </location>
</feature>
<protein>
    <submittedName>
        <fullName evidence="7">Tyrosine-protein kinase MasK</fullName>
        <ecNumber evidence="7">2.7.10.2</ecNumber>
    </submittedName>
</protein>
<dbReference type="AlphaFoldDB" id="A0A2S9XTH1"/>
<name>A0A2S9XTH1_9BACT</name>
<evidence type="ECO:0000313" key="8">
    <source>
        <dbReference type="Proteomes" id="UP000238823"/>
    </source>
</evidence>
<dbReference type="PANTHER" id="PTHR43289:SF6">
    <property type="entry name" value="SERINE_THREONINE-PROTEIN KINASE NEKL-3"/>
    <property type="match status" value="1"/>
</dbReference>